<dbReference type="Pfam" id="PF00585">
    <property type="entry name" value="Thr_dehydrat_C"/>
    <property type="match status" value="2"/>
</dbReference>
<dbReference type="EC" id="4.3.1.19" evidence="11"/>
<dbReference type="GO" id="GO:0004794">
    <property type="term" value="F:threonine deaminase activity"/>
    <property type="evidence" value="ECO:0007669"/>
    <property type="project" value="UniProtKB-UniRule"/>
</dbReference>
<evidence type="ECO:0000256" key="3">
    <source>
        <dbReference type="ARBA" id="ARBA00004810"/>
    </source>
</evidence>
<dbReference type="SUPFAM" id="SSF55021">
    <property type="entry name" value="ACT-like"/>
    <property type="match status" value="2"/>
</dbReference>
<keyword evidence="10 11" id="KW-0100">Branched-chain amino acid biosynthesis</keyword>
<gene>
    <name evidence="14" type="ORF">ACHAWU_006147</name>
</gene>
<comment type="catalytic activity">
    <reaction evidence="1 11">
        <text>L-threonine = 2-oxobutanoate + NH4(+)</text>
        <dbReference type="Rhea" id="RHEA:22108"/>
        <dbReference type="ChEBI" id="CHEBI:16763"/>
        <dbReference type="ChEBI" id="CHEBI:28938"/>
        <dbReference type="ChEBI" id="CHEBI:57926"/>
        <dbReference type="EC" id="4.3.1.19"/>
    </reaction>
</comment>
<evidence type="ECO:0000256" key="5">
    <source>
        <dbReference type="ARBA" id="ARBA00022605"/>
    </source>
</evidence>
<evidence type="ECO:0000256" key="8">
    <source>
        <dbReference type="ARBA" id="ARBA00022898"/>
    </source>
</evidence>
<dbReference type="SUPFAM" id="SSF53686">
    <property type="entry name" value="Tryptophan synthase beta subunit-like PLP-dependent enzymes"/>
    <property type="match status" value="1"/>
</dbReference>
<evidence type="ECO:0000256" key="2">
    <source>
        <dbReference type="ARBA" id="ARBA00001933"/>
    </source>
</evidence>
<evidence type="ECO:0000313" key="14">
    <source>
        <dbReference type="EMBL" id="KAL3757839.1"/>
    </source>
</evidence>
<dbReference type="InterPro" id="IPR038110">
    <property type="entry name" value="TD_ACT-like_sf"/>
</dbReference>
<organism evidence="14 15">
    <name type="scientific">Discostella pseudostelligera</name>
    <dbReference type="NCBI Taxonomy" id="259834"/>
    <lineage>
        <taxon>Eukaryota</taxon>
        <taxon>Sar</taxon>
        <taxon>Stramenopiles</taxon>
        <taxon>Ochrophyta</taxon>
        <taxon>Bacillariophyta</taxon>
        <taxon>Coscinodiscophyceae</taxon>
        <taxon>Thalassiosirophycidae</taxon>
        <taxon>Stephanodiscales</taxon>
        <taxon>Stephanodiscaceae</taxon>
        <taxon>Discostella</taxon>
    </lineage>
</organism>
<keyword evidence="6 11" id="KW-0412">Isoleucine biosynthesis</keyword>
<keyword evidence="7" id="KW-0677">Repeat</keyword>
<dbReference type="PROSITE" id="PS51672">
    <property type="entry name" value="ACT_LIKE"/>
    <property type="match status" value="1"/>
</dbReference>
<dbReference type="PROSITE" id="PS00165">
    <property type="entry name" value="DEHYDRATASE_SER_THR"/>
    <property type="match status" value="1"/>
</dbReference>
<evidence type="ECO:0000256" key="9">
    <source>
        <dbReference type="ARBA" id="ARBA00023239"/>
    </source>
</evidence>
<dbReference type="GO" id="GO:0009097">
    <property type="term" value="P:isoleucine biosynthetic process"/>
    <property type="evidence" value="ECO:0007669"/>
    <property type="project" value="UniProtKB-UniRule"/>
</dbReference>
<dbReference type="Gene3D" id="3.40.50.1100">
    <property type="match status" value="2"/>
</dbReference>
<dbReference type="PANTHER" id="PTHR48078">
    <property type="entry name" value="THREONINE DEHYDRATASE, MITOCHONDRIAL-RELATED"/>
    <property type="match status" value="1"/>
</dbReference>
<dbReference type="NCBIfam" id="TIGR01124">
    <property type="entry name" value="ilvA_2Cterm"/>
    <property type="match status" value="1"/>
</dbReference>
<dbReference type="InterPro" id="IPR000634">
    <property type="entry name" value="Ser/Thr_deHydtase_PyrdxlP-BS"/>
</dbReference>
<name>A0ABD3M1C7_9STRA</name>
<dbReference type="FunFam" id="3.40.50.1100:FF:000008">
    <property type="entry name" value="L-threonine dehydratase"/>
    <property type="match status" value="1"/>
</dbReference>
<dbReference type="NCBIfam" id="NF006674">
    <property type="entry name" value="PRK09224.1"/>
    <property type="match status" value="1"/>
</dbReference>
<dbReference type="InterPro" id="IPR001721">
    <property type="entry name" value="TD_ACT-like"/>
</dbReference>
<protein>
    <recommendedName>
        <fullName evidence="11">Threonine dehydratase</fullName>
        <ecNumber evidence="11">4.3.1.19</ecNumber>
    </recommendedName>
    <alternativeName>
        <fullName evidence="11">Threonine deaminase</fullName>
    </alternativeName>
</protein>
<accession>A0ABD3M1C7</accession>
<evidence type="ECO:0000256" key="10">
    <source>
        <dbReference type="ARBA" id="ARBA00023304"/>
    </source>
</evidence>
<dbReference type="Proteomes" id="UP001530293">
    <property type="component" value="Unassembled WGS sequence"/>
</dbReference>
<feature type="domain" description="ACT-like" evidence="13">
    <location>
        <begin position="562"/>
        <end position="634"/>
    </location>
</feature>
<comment type="caution">
    <text evidence="14">The sequence shown here is derived from an EMBL/GenBank/DDBJ whole genome shotgun (WGS) entry which is preliminary data.</text>
</comment>
<evidence type="ECO:0000256" key="1">
    <source>
        <dbReference type="ARBA" id="ARBA00001274"/>
    </source>
</evidence>
<reference evidence="14 15" key="1">
    <citation type="submission" date="2024-10" db="EMBL/GenBank/DDBJ databases">
        <title>Updated reference genomes for cyclostephanoid diatoms.</title>
        <authorList>
            <person name="Roberts W.R."/>
            <person name="Alverson A.J."/>
        </authorList>
    </citation>
    <scope>NUCLEOTIDE SEQUENCE [LARGE SCALE GENOMIC DNA]</scope>
    <source>
        <strain evidence="14 15">AJA232-27</strain>
    </source>
</reference>
<dbReference type="InterPro" id="IPR001926">
    <property type="entry name" value="TrpB-like_PALP"/>
</dbReference>
<evidence type="ECO:0000256" key="4">
    <source>
        <dbReference type="ARBA" id="ARBA00010869"/>
    </source>
</evidence>
<dbReference type="AlphaFoldDB" id="A0ABD3M1C7"/>
<dbReference type="InterPro" id="IPR005787">
    <property type="entry name" value="Thr_deHydtase_biosynth"/>
</dbReference>
<dbReference type="InterPro" id="IPR045865">
    <property type="entry name" value="ACT-like_dom_sf"/>
</dbReference>
<proteinExistence type="inferred from homology"/>
<comment type="similarity">
    <text evidence="4 11">Belongs to the serine/threonine dehydratase family.</text>
</comment>
<keyword evidence="5 11" id="KW-0028">Amino-acid biosynthesis</keyword>
<dbReference type="InterPro" id="IPR036052">
    <property type="entry name" value="TrpB-like_PALP_sf"/>
</dbReference>
<dbReference type="InterPro" id="IPR050147">
    <property type="entry name" value="Ser/Thr_Dehydratase"/>
</dbReference>
<evidence type="ECO:0000259" key="13">
    <source>
        <dbReference type="PROSITE" id="PS51672"/>
    </source>
</evidence>
<keyword evidence="15" id="KW-1185">Reference proteome</keyword>
<evidence type="ECO:0000256" key="12">
    <source>
        <dbReference type="SAM" id="MobiDB-lite"/>
    </source>
</evidence>
<feature type="region of interest" description="Disordered" evidence="12">
    <location>
        <begin position="109"/>
        <end position="130"/>
    </location>
</feature>
<dbReference type="Gene3D" id="3.40.1020.10">
    <property type="entry name" value="Biosynthetic Threonine Deaminase, Domain 3"/>
    <property type="match status" value="1"/>
</dbReference>
<keyword evidence="8 11" id="KW-0663">Pyridoxal phosphate</keyword>
<dbReference type="PANTHER" id="PTHR48078:SF11">
    <property type="entry name" value="THREONINE DEHYDRATASE, MITOCHONDRIAL"/>
    <property type="match status" value="1"/>
</dbReference>
<comment type="cofactor">
    <cofactor evidence="2 11">
        <name>pyridoxal 5'-phosphate</name>
        <dbReference type="ChEBI" id="CHEBI:597326"/>
    </cofactor>
</comment>
<feature type="compositionally biased region" description="Low complexity" evidence="12">
    <location>
        <begin position="117"/>
        <end position="130"/>
    </location>
</feature>
<comment type="pathway">
    <text evidence="3 11">Amino-acid biosynthesis; L-isoleucine biosynthesis; 2-oxobutanoate from L-threonine: step 1/1.</text>
</comment>
<evidence type="ECO:0000313" key="15">
    <source>
        <dbReference type="Proteomes" id="UP001530293"/>
    </source>
</evidence>
<dbReference type="CDD" id="cd04907">
    <property type="entry name" value="ACT_ThrD-I_2"/>
    <property type="match status" value="1"/>
</dbReference>
<evidence type="ECO:0000256" key="11">
    <source>
        <dbReference type="RuleBase" id="RU362012"/>
    </source>
</evidence>
<evidence type="ECO:0000256" key="7">
    <source>
        <dbReference type="ARBA" id="ARBA00022737"/>
    </source>
</evidence>
<keyword evidence="9 11" id="KW-0456">Lyase</keyword>
<evidence type="ECO:0000256" key="6">
    <source>
        <dbReference type="ARBA" id="ARBA00022624"/>
    </source>
</evidence>
<dbReference type="EMBL" id="JALLBG020000250">
    <property type="protein sequence ID" value="KAL3757839.1"/>
    <property type="molecule type" value="Genomic_DNA"/>
</dbReference>
<sequence>MWKRPFAIGGARAGAPVHRRMAVSSFCSPRTIITTTTVGSWNTQQLLLRCHRPSITSTIPPAINYYGSSSRFTRLASPLASTDTTDTSASDIGMLRRYASTIATDANNEDDCENVETTTSASSASASAGATNNNASLGDNGYLGKILNAKVYDVAVETELQHAENLSQLLNNTVLLKREDTQPVFSFKIRGAYNKMASLPSSSLSRGVVACSAGNHAQGVALSARMLNCRAVICMPLATPAIKVNAVRAHGGETVEVRLIGNNYDEAASEAKRLEKEEGLALIHPFDDELVIAGQGTIAIEILKKCVSHPVDAIFVCCGGGGMLAGIASYVKQVRPSVKVFGVEAADAAGMTASIEAGHVVTLPSVGLFADGAAVKTVGTETFRLCQKYVDGMITVDTDQICNAIKLAYNDARVILEPAGALAVAGLKKHVEESNISGSTFVAITSGANMDFNRLRIVAERADDSERSLMITIPETPGAFRAMYSKIWPRNVTALTYRYKTEHEANVFVSFQPLVHVERDYEKVMEDFTDAGFPCTDLTHDELAITHVKHLAGGRSNAPYERLFRFHFPESPGALQRFLDSLDMKWNISLFHYRNYGDDFGRVLVGIQQNKGRECEGMNNFLEELGYKYIEETNNPAYLKFLRST</sequence>
<dbReference type="CDD" id="cd01562">
    <property type="entry name" value="Thr-dehyd"/>
    <property type="match status" value="1"/>
</dbReference>
<dbReference type="Pfam" id="PF00291">
    <property type="entry name" value="PALP"/>
    <property type="match status" value="1"/>
</dbReference>